<sequence length="300" mass="33003">MSLSQSFRDRIAAVRQQNKATAAGLNKIPVRGPPSEPPSTSLPKKAKVLEPPLPAGEPFRTFPRGYVPPTPSSLKGKEKISAPPHRPETIRINISELPSRPLSPQASTAPTTPVTRRDDPSTTSGSTRRFGASGTAVEDSLAADSPAEDYSRQLAPSPPHPIDEIEDYLGDPTDPIEMKRKVAEMLRKHACIIQALEKGKQAADHQIDWLEVECARLSSEIDADIEVDSIHRGDPLKSSKSNTEISVESTDIRCAPRSEYPSDWHLPSNVCNSLQQKPLGILGFYSYFCMLQWNLHCLLR</sequence>
<evidence type="ECO:0000256" key="1">
    <source>
        <dbReference type="SAM" id="MobiDB-lite"/>
    </source>
</evidence>
<dbReference type="AlphaFoldDB" id="A0AAP0BH62"/>
<comment type="caution">
    <text evidence="2">The sequence shown here is derived from an EMBL/GenBank/DDBJ whole genome shotgun (WGS) entry which is preliminary data.</text>
</comment>
<reference evidence="2 3" key="1">
    <citation type="journal article" date="2022" name="Nat. Plants">
        <title>Genomes of leafy and leafless Platanthera orchids illuminate the evolution of mycoheterotrophy.</title>
        <authorList>
            <person name="Li M.H."/>
            <person name="Liu K.W."/>
            <person name="Li Z."/>
            <person name="Lu H.C."/>
            <person name="Ye Q.L."/>
            <person name="Zhang D."/>
            <person name="Wang J.Y."/>
            <person name="Li Y.F."/>
            <person name="Zhong Z.M."/>
            <person name="Liu X."/>
            <person name="Yu X."/>
            <person name="Liu D.K."/>
            <person name="Tu X.D."/>
            <person name="Liu B."/>
            <person name="Hao Y."/>
            <person name="Liao X.Y."/>
            <person name="Jiang Y.T."/>
            <person name="Sun W.H."/>
            <person name="Chen J."/>
            <person name="Chen Y.Q."/>
            <person name="Ai Y."/>
            <person name="Zhai J.W."/>
            <person name="Wu S.S."/>
            <person name="Zhou Z."/>
            <person name="Hsiao Y.Y."/>
            <person name="Wu W.L."/>
            <person name="Chen Y.Y."/>
            <person name="Lin Y.F."/>
            <person name="Hsu J.L."/>
            <person name="Li C.Y."/>
            <person name="Wang Z.W."/>
            <person name="Zhao X."/>
            <person name="Zhong W.Y."/>
            <person name="Ma X.K."/>
            <person name="Ma L."/>
            <person name="Huang J."/>
            <person name="Chen G.Z."/>
            <person name="Huang M.Z."/>
            <person name="Huang L."/>
            <person name="Peng D.H."/>
            <person name="Luo Y.B."/>
            <person name="Zou S.Q."/>
            <person name="Chen S.P."/>
            <person name="Lan S."/>
            <person name="Tsai W.C."/>
            <person name="Van de Peer Y."/>
            <person name="Liu Z.J."/>
        </authorList>
    </citation>
    <scope>NUCLEOTIDE SEQUENCE [LARGE SCALE GENOMIC DNA]</scope>
    <source>
        <strain evidence="2">Lor287</strain>
    </source>
</reference>
<keyword evidence="3" id="KW-1185">Reference proteome</keyword>
<name>A0AAP0BH62_9ASPA</name>
<dbReference type="EMBL" id="JBBWWQ010000009">
    <property type="protein sequence ID" value="KAK8938927.1"/>
    <property type="molecule type" value="Genomic_DNA"/>
</dbReference>
<evidence type="ECO:0000313" key="3">
    <source>
        <dbReference type="Proteomes" id="UP001418222"/>
    </source>
</evidence>
<feature type="region of interest" description="Disordered" evidence="1">
    <location>
        <begin position="18"/>
        <end position="162"/>
    </location>
</feature>
<accession>A0AAP0BH62</accession>
<organism evidence="2 3">
    <name type="scientific">Platanthera zijinensis</name>
    <dbReference type="NCBI Taxonomy" id="2320716"/>
    <lineage>
        <taxon>Eukaryota</taxon>
        <taxon>Viridiplantae</taxon>
        <taxon>Streptophyta</taxon>
        <taxon>Embryophyta</taxon>
        <taxon>Tracheophyta</taxon>
        <taxon>Spermatophyta</taxon>
        <taxon>Magnoliopsida</taxon>
        <taxon>Liliopsida</taxon>
        <taxon>Asparagales</taxon>
        <taxon>Orchidaceae</taxon>
        <taxon>Orchidoideae</taxon>
        <taxon>Orchideae</taxon>
        <taxon>Orchidinae</taxon>
        <taxon>Platanthera</taxon>
    </lineage>
</organism>
<gene>
    <name evidence="2" type="ORF">KSP39_PZI011489</name>
</gene>
<dbReference type="Proteomes" id="UP001418222">
    <property type="component" value="Unassembled WGS sequence"/>
</dbReference>
<feature type="compositionally biased region" description="Basic and acidic residues" evidence="1">
    <location>
        <begin position="75"/>
        <end position="89"/>
    </location>
</feature>
<feature type="compositionally biased region" description="Polar residues" evidence="1">
    <location>
        <begin position="102"/>
        <end position="114"/>
    </location>
</feature>
<proteinExistence type="predicted"/>
<protein>
    <submittedName>
        <fullName evidence="2">Uncharacterized protein</fullName>
    </submittedName>
</protein>
<evidence type="ECO:0000313" key="2">
    <source>
        <dbReference type="EMBL" id="KAK8938927.1"/>
    </source>
</evidence>